<feature type="region of interest" description="Disordered" evidence="1">
    <location>
        <begin position="53"/>
        <end position="85"/>
    </location>
</feature>
<evidence type="ECO:0000313" key="2">
    <source>
        <dbReference type="EMBL" id="KAG5162315.1"/>
    </source>
</evidence>
<accession>A0A8H7XMI7</accession>
<reference evidence="2" key="1">
    <citation type="submission" date="2021-02" db="EMBL/GenBank/DDBJ databases">
        <title>Psilocybe cubensis genome.</title>
        <authorList>
            <person name="Mckernan K.J."/>
            <person name="Crawford S."/>
            <person name="Trippe A."/>
            <person name="Kane L.T."/>
            <person name="Mclaughlin S."/>
        </authorList>
    </citation>
    <scope>NUCLEOTIDE SEQUENCE [LARGE SCALE GENOMIC DNA]</scope>
    <source>
        <strain evidence="2">MGC-MH-2018</strain>
    </source>
</reference>
<evidence type="ECO:0000256" key="1">
    <source>
        <dbReference type="SAM" id="MobiDB-lite"/>
    </source>
</evidence>
<dbReference type="AlphaFoldDB" id="A0A8H7XMI7"/>
<sequence>MDSMNISSPPKSSEPMPVDAIVDGENGVEFGSIRLSEGDDGIQTEQGVDIGLLNGSQADGGRQTGQGVDFGLFSGSQGDGGREGAPNDPTLAYQRNQALLAMAQRIYAENEAIACPIRASSNSDGNDNIADHLRSYQCVAIDAAALARAGGLKGIMELNDETAIQVMRDIEITF</sequence>
<protein>
    <submittedName>
        <fullName evidence="2">Uncharacterized protein</fullName>
    </submittedName>
</protein>
<gene>
    <name evidence="2" type="ORF">JR316_012638</name>
</gene>
<dbReference type="EMBL" id="JAFIQS010000019">
    <property type="protein sequence ID" value="KAG5162315.1"/>
    <property type="molecule type" value="Genomic_DNA"/>
</dbReference>
<name>A0A8H7XMI7_PSICU</name>
<proteinExistence type="predicted"/>
<organism evidence="2">
    <name type="scientific">Psilocybe cubensis</name>
    <name type="common">Psychedelic mushroom</name>
    <name type="synonym">Stropharia cubensis</name>
    <dbReference type="NCBI Taxonomy" id="181762"/>
    <lineage>
        <taxon>Eukaryota</taxon>
        <taxon>Fungi</taxon>
        <taxon>Dikarya</taxon>
        <taxon>Basidiomycota</taxon>
        <taxon>Agaricomycotina</taxon>
        <taxon>Agaricomycetes</taxon>
        <taxon>Agaricomycetidae</taxon>
        <taxon>Agaricales</taxon>
        <taxon>Agaricineae</taxon>
        <taxon>Strophariaceae</taxon>
        <taxon>Psilocybe</taxon>
    </lineage>
</organism>
<comment type="caution">
    <text evidence="2">The sequence shown here is derived from an EMBL/GenBank/DDBJ whole genome shotgun (WGS) entry which is preliminary data.</text>
</comment>